<dbReference type="Proteomes" id="UP000478052">
    <property type="component" value="Unassembled WGS sequence"/>
</dbReference>
<reference evidence="1 2" key="1">
    <citation type="submission" date="2019-08" db="EMBL/GenBank/DDBJ databases">
        <title>Whole genome of Aphis craccivora.</title>
        <authorList>
            <person name="Voronova N.V."/>
            <person name="Shulinski R.S."/>
            <person name="Bandarenka Y.V."/>
            <person name="Zhorov D.G."/>
            <person name="Warner D."/>
        </authorList>
    </citation>
    <scope>NUCLEOTIDE SEQUENCE [LARGE SCALE GENOMIC DNA]</scope>
    <source>
        <strain evidence="1">180601</strain>
        <tissue evidence="1">Whole Body</tissue>
    </source>
</reference>
<dbReference type="AlphaFoldDB" id="A0A6G0Z5V1"/>
<evidence type="ECO:0000313" key="2">
    <source>
        <dbReference type="Proteomes" id="UP000478052"/>
    </source>
</evidence>
<gene>
    <name evidence="1" type="ORF">FWK35_00014010</name>
</gene>
<keyword evidence="2" id="KW-1185">Reference proteome</keyword>
<protein>
    <submittedName>
        <fullName evidence="1">Uncharacterized protein</fullName>
    </submittedName>
</protein>
<dbReference type="EMBL" id="VUJU01001261">
    <property type="protein sequence ID" value="KAF0766122.1"/>
    <property type="molecule type" value="Genomic_DNA"/>
</dbReference>
<organism evidence="1 2">
    <name type="scientific">Aphis craccivora</name>
    <name type="common">Cowpea aphid</name>
    <dbReference type="NCBI Taxonomy" id="307492"/>
    <lineage>
        <taxon>Eukaryota</taxon>
        <taxon>Metazoa</taxon>
        <taxon>Ecdysozoa</taxon>
        <taxon>Arthropoda</taxon>
        <taxon>Hexapoda</taxon>
        <taxon>Insecta</taxon>
        <taxon>Pterygota</taxon>
        <taxon>Neoptera</taxon>
        <taxon>Paraneoptera</taxon>
        <taxon>Hemiptera</taxon>
        <taxon>Sternorrhyncha</taxon>
        <taxon>Aphidomorpha</taxon>
        <taxon>Aphidoidea</taxon>
        <taxon>Aphididae</taxon>
        <taxon>Aphidini</taxon>
        <taxon>Aphis</taxon>
        <taxon>Aphis</taxon>
    </lineage>
</organism>
<evidence type="ECO:0000313" key="1">
    <source>
        <dbReference type="EMBL" id="KAF0766122.1"/>
    </source>
</evidence>
<proteinExistence type="predicted"/>
<accession>A0A6G0Z5V1</accession>
<comment type="caution">
    <text evidence="1">The sequence shown here is derived from an EMBL/GenBank/DDBJ whole genome shotgun (WGS) entry which is preliminary data.</text>
</comment>
<name>A0A6G0Z5V1_APHCR</name>
<sequence length="44" mass="5332">METKMYKNSSIENGWSDFVHSFLVWVVIARRRFLWTKNLRKLSG</sequence>